<dbReference type="PRINTS" id="PR00171">
    <property type="entry name" value="SUGRTRNSPORT"/>
</dbReference>
<dbReference type="OrthoDB" id="6133115at2759"/>
<comment type="caution">
    <text evidence="9">The sequence shown here is derived from an EMBL/GenBank/DDBJ whole genome shotgun (WGS) entry which is preliminary data.</text>
</comment>
<sequence length="404" mass="42814">MAIVRVAEDVEAGVVGAGGGGAGGEVTEPLLRRCGKEEEAEPKIRDEAEASECGSQGRLQADDGGSLRMVLVSTAVAVCGSFEFGTCVGYSAPTQSGIIDEVGLSISESAIMLYFGRILLGFSTGVLSYVLLICSGSSATYIIGALVAWRNLVLVGLVPCVLLLGGLFFIPESPRWLEYIESLRSFPKARLEDLLLSKNIIAVIVGVGLMVFQQLGGINGVGFYASYIFSSAGFSGKLGTILIGIIQIPITLFGAILMDRSGRRVLLMVSASGTFLGCFLTGISFFLKAQGLFPEWVPTLALSGILVYIGAYSIGMGPVPWVVMSEIFSINMKAIGGSLVTLVSWLGSFAISYSFSFLMDWSSAGTFFLFSAASLVTILFVAKLVPETKGRTLEQIQDSLNSRR</sequence>
<reference evidence="10" key="1">
    <citation type="journal article" date="2019" name="Nat. Commun.">
        <title>The genome of broomcorn millet.</title>
        <authorList>
            <person name="Zou C."/>
            <person name="Miki D."/>
            <person name="Li D."/>
            <person name="Tang Q."/>
            <person name="Xiao L."/>
            <person name="Rajput S."/>
            <person name="Deng P."/>
            <person name="Jia W."/>
            <person name="Huang R."/>
            <person name="Zhang M."/>
            <person name="Sun Y."/>
            <person name="Hu J."/>
            <person name="Fu X."/>
            <person name="Schnable P.S."/>
            <person name="Li F."/>
            <person name="Zhang H."/>
            <person name="Feng B."/>
            <person name="Zhu X."/>
            <person name="Liu R."/>
            <person name="Schnable J.C."/>
            <person name="Zhu J.-K."/>
            <person name="Zhang H."/>
        </authorList>
    </citation>
    <scope>NUCLEOTIDE SEQUENCE [LARGE SCALE GENOMIC DNA]</scope>
</reference>
<evidence type="ECO:0000256" key="3">
    <source>
        <dbReference type="ARBA" id="ARBA00022597"/>
    </source>
</evidence>
<dbReference type="InterPro" id="IPR005828">
    <property type="entry name" value="MFS_sugar_transport-like"/>
</dbReference>
<organism evidence="9 10">
    <name type="scientific">Panicum miliaceum</name>
    <name type="common">Proso millet</name>
    <name type="synonym">Broomcorn millet</name>
    <dbReference type="NCBI Taxonomy" id="4540"/>
    <lineage>
        <taxon>Eukaryota</taxon>
        <taxon>Viridiplantae</taxon>
        <taxon>Streptophyta</taxon>
        <taxon>Embryophyta</taxon>
        <taxon>Tracheophyta</taxon>
        <taxon>Spermatophyta</taxon>
        <taxon>Magnoliopsida</taxon>
        <taxon>Liliopsida</taxon>
        <taxon>Poales</taxon>
        <taxon>Poaceae</taxon>
        <taxon>PACMAD clade</taxon>
        <taxon>Panicoideae</taxon>
        <taxon>Panicodae</taxon>
        <taxon>Paniceae</taxon>
        <taxon>Panicinae</taxon>
        <taxon>Panicum</taxon>
        <taxon>Panicum sect. Panicum</taxon>
    </lineage>
</organism>
<dbReference type="STRING" id="4540.A0A3L6SCS7"/>
<evidence type="ECO:0000313" key="9">
    <source>
        <dbReference type="EMBL" id="RLN18771.1"/>
    </source>
</evidence>
<dbReference type="AlphaFoldDB" id="A0A3L6SCS7"/>
<keyword evidence="5 7" id="KW-1133">Transmembrane helix</keyword>
<evidence type="ECO:0000256" key="2">
    <source>
        <dbReference type="ARBA" id="ARBA00010992"/>
    </source>
</evidence>
<dbReference type="InterPro" id="IPR036259">
    <property type="entry name" value="MFS_trans_sf"/>
</dbReference>
<dbReference type="PANTHER" id="PTHR48021:SF21">
    <property type="entry name" value="SUGAR TRANSPORTER ERD6-LIKE 8"/>
    <property type="match status" value="1"/>
</dbReference>
<keyword evidence="10" id="KW-1185">Reference proteome</keyword>
<feature type="transmembrane region" description="Helical" evidence="7">
    <location>
        <begin position="361"/>
        <end position="382"/>
    </location>
</feature>
<comment type="subcellular location">
    <subcellularLocation>
        <location evidence="1">Membrane</location>
        <topology evidence="1">Multi-pass membrane protein</topology>
    </subcellularLocation>
</comment>
<accession>A0A3L6SCS7</accession>
<dbReference type="GO" id="GO:0022857">
    <property type="term" value="F:transmembrane transporter activity"/>
    <property type="evidence" value="ECO:0007669"/>
    <property type="project" value="InterPro"/>
</dbReference>
<feature type="domain" description="Major facilitator superfamily (MFS) profile" evidence="8">
    <location>
        <begin position="1"/>
        <end position="389"/>
    </location>
</feature>
<feature type="transmembrane region" description="Helical" evidence="7">
    <location>
        <begin position="335"/>
        <end position="355"/>
    </location>
</feature>
<protein>
    <submittedName>
        <fullName evidence="9">Sugar transporter ERD6-like 16</fullName>
    </submittedName>
</protein>
<dbReference type="InterPro" id="IPR050549">
    <property type="entry name" value="MFS_Trehalose_Transporter"/>
</dbReference>
<feature type="transmembrane region" description="Helical" evidence="7">
    <location>
        <begin position="118"/>
        <end position="143"/>
    </location>
</feature>
<evidence type="ECO:0000259" key="8">
    <source>
        <dbReference type="PROSITE" id="PS50850"/>
    </source>
</evidence>
<feature type="transmembrane region" description="Helical" evidence="7">
    <location>
        <begin position="149"/>
        <end position="170"/>
    </location>
</feature>
<keyword evidence="4 7" id="KW-0812">Transmembrane</keyword>
<keyword evidence="3" id="KW-0762">Sugar transport</keyword>
<evidence type="ECO:0000256" key="4">
    <source>
        <dbReference type="ARBA" id="ARBA00022692"/>
    </source>
</evidence>
<keyword evidence="3" id="KW-0813">Transport</keyword>
<gene>
    <name evidence="9" type="ORF">C2845_PM02G25340</name>
</gene>
<evidence type="ECO:0000256" key="1">
    <source>
        <dbReference type="ARBA" id="ARBA00004141"/>
    </source>
</evidence>
<dbReference type="PROSITE" id="PS50850">
    <property type="entry name" value="MFS"/>
    <property type="match status" value="1"/>
</dbReference>
<feature type="transmembrane region" description="Helical" evidence="7">
    <location>
        <begin position="238"/>
        <end position="258"/>
    </location>
</feature>
<name>A0A3L6SCS7_PANMI</name>
<feature type="transmembrane region" description="Helical" evidence="7">
    <location>
        <begin position="200"/>
        <end position="226"/>
    </location>
</feature>
<dbReference type="PANTHER" id="PTHR48021">
    <property type="match status" value="1"/>
</dbReference>
<proteinExistence type="inferred from homology"/>
<evidence type="ECO:0000256" key="7">
    <source>
        <dbReference type="SAM" id="Phobius"/>
    </source>
</evidence>
<evidence type="ECO:0000256" key="6">
    <source>
        <dbReference type="ARBA" id="ARBA00023136"/>
    </source>
</evidence>
<dbReference type="SUPFAM" id="SSF103473">
    <property type="entry name" value="MFS general substrate transporter"/>
    <property type="match status" value="1"/>
</dbReference>
<dbReference type="GO" id="GO:0016020">
    <property type="term" value="C:membrane"/>
    <property type="evidence" value="ECO:0007669"/>
    <property type="project" value="UniProtKB-SubCell"/>
</dbReference>
<dbReference type="InterPro" id="IPR003663">
    <property type="entry name" value="Sugar/inositol_transpt"/>
</dbReference>
<evidence type="ECO:0000313" key="10">
    <source>
        <dbReference type="Proteomes" id="UP000275267"/>
    </source>
</evidence>
<dbReference type="EMBL" id="PQIB02000005">
    <property type="protein sequence ID" value="RLN18771.1"/>
    <property type="molecule type" value="Genomic_DNA"/>
</dbReference>
<feature type="transmembrane region" description="Helical" evidence="7">
    <location>
        <begin position="265"/>
        <end position="287"/>
    </location>
</feature>
<dbReference type="InterPro" id="IPR020846">
    <property type="entry name" value="MFS_dom"/>
</dbReference>
<dbReference type="Pfam" id="PF00083">
    <property type="entry name" value="Sugar_tr"/>
    <property type="match status" value="2"/>
</dbReference>
<dbReference type="Proteomes" id="UP000275267">
    <property type="component" value="Unassembled WGS sequence"/>
</dbReference>
<feature type="transmembrane region" description="Helical" evidence="7">
    <location>
        <begin position="299"/>
        <end position="323"/>
    </location>
</feature>
<comment type="similarity">
    <text evidence="2">Belongs to the major facilitator superfamily. Sugar transporter (TC 2.A.1.1) family.</text>
</comment>
<keyword evidence="6 7" id="KW-0472">Membrane</keyword>
<dbReference type="Gene3D" id="1.20.1250.20">
    <property type="entry name" value="MFS general substrate transporter like domains"/>
    <property type="match status" value="2"/>
</dbReference>
<evidence type="ECO:0000256" key="5">
    <source>
        <dbReference type="ARBA" id="ARBA00022989"/>
    </source>
</evidence>